<dbReference type="GO" id="GO:0003676">
    <property type="term" value="F:nucleic acid binding"/>
    <property type="evidence" value="ECO:0007669"/>
    <property type="project" value="InterPro"/>
</dbReference>
<protein>
    <recommendedName>
        <fullName evidence="1">RNase H type-1 domain-containing protein</fullName>
    </recommendedName>
</protein>
<reference evidence="3" key="2">
    <citation type="journal article" date="2017" name="Nat. Plants">
        <title>The Aegilops tauschii genome reveals multiple impacts of transposons.</title>
        <authorList>
            <person name="Zhao G."/>
            <person name="Zou C."/>
            <person name="Li K."/>
            <person name="Wang K."/>
            <person name="Li T."/>
            <person name="Gao L."/>
            <person name="Zhang X."/>
            <person name="Wang H."/>
            <person name="Yang Z."/>
            <person name="Liu X."/>
            <person name="Jiang W."/>
            <person name="Mao L."/>
            <person name="Kong X."/>
            <person name="Jiao Y."/>
            <person name="Jia J."/>
        </authorList>
    </citation>
    <scope>NUCLEOTIDE SEQUENCE [LARGE SCALE GENOMIC DNA]</scope>
    <source>
        <strain evidence="3">cv. AL8/78</strain>
    </source>
</reference>
<evidence type="ECO:0000313" key="2">
    <source>
        <dbReference type="EnsemblPlants" id="AET4Gv20715400.1"/>
    </source>
</evidence>
<accession>A0A453IXJ7</accession>
<dbReference type="Gramene" id="AET4Gv20715400.1">
    <property type="protein sequence ID" value="AET4Gv20715400.1"/>
    <property type="gene ID" value="AET4Gv20715400"/>
</dbReference>
<reference evidence="2" key="4">
    <citation type="submission" date="2019-03" db="UniProtKB">
        <authorList>
            <consortium name="EnsemblPlants"/>
        </authorList>
    </citation>
    <scope>IDENTIFICATION</scope>
</reference>
<dbReference type="Proteomes" id="UP000015105">
    <property type="component" value="Chromosome 4D"/>
</dbReference>
<feature type="domain" description="RNase H type-1" evidence="1">
    <location>
        <begin position="10"/>
        <end position="70"/>
    </location>
</feature>
<organism evidence="2 3">
    <name type="scientific">Aegilops tauschii subsp. strangulata</name>
    <name type="common">Goatgrass</name>
    <dbReference type="NCBI Taxonomy" id="200361"/>
    <lineage>
        <taxon>Eukaryota</taxon>
        <taxon>Viridiplantae</taxon>
        <taxon>Streptophyta</taxon>
        <taxon>Embryophyta</taxon>
        <taxon>Tracheophyta</taxon>
        <taxon>Spermatophyta</taxon>
        <taxon>Magnoliopsida</taxon>
        <taxon>Liliopsida</taxon>
        <taxon>Poales</taxon>
        <taxon>Poaceae</taxon>
        <taxon>BOP clade</taxon>
        <taxon>Pooideae</taxon>
        <taxon>Triticodae</taxon>
        <taxon>Triticeae</taxon>
        <taxon>Triticinae</taxon>
        <taxon>Aegilops</taxon>
    </lineage>
</organism>
<dbReference type="GO" id="GO:0004523">
    <property type="term" value="F:RNA-DNA hybrid ribonuclease activity"/>
    <property type="evidence" value="ECO:0007669"/>
    <property type="project" value="InterPro"/>
</dbReference>
<reference evidence="3" key="1">
    <citation type="journal article" date="2014" name="Science">
        <title>Ancient hybridizations among the ancestral genomes of bread wheat.</title>
        <authorList>
            <consortium name="International Wheat Genome Sequencing Consortium,"/>
            <person name="Marcussen T."/>
            <person name="Sandve S.R."/>
            <person name="Heier L."/>
            <person name="Spannagl M."/>
            <person name="Pfeifer M."/>
            <person name="Jakobsen K.S."/>
            <person name="Wulff B.B."/>
            <person name="Steuernagel B."/>
            <person name="Mayer K.F."/>
            <person name="Olsen O.A."/>
        </authorList>
    </citation>
    <scope>NUCLEOTIDE SEQUENCE [LARGE SCALE GENOMIC DNA]</scope>
    <source>
        <strain evidence="3">cv. AL8/78</strain>
    </source>
</reference>
<dbReference type="EnsemblPlants" id="AET4Gv20715400.1">
    <property type="protein sequence ID" value="AET4Gv20715400.1"/>
    <property type="gene ID" value="AET4Gv20715400"/>
</dbReference>
<sequence length="148" mass="16371">MYGRTRVHLPVEIEMDSIVAFKLIQAKEIDRSVYSSLIMEIRHLMSFRDSCITHVDRSQNKVSDSIAKFARVGGRTITWIGSGPSDAMELATIDRMNCLIISLAKKKNSVRQAAYLTATSARQRASSSGVESNAMWSAPWISLTSSTG</sequence>
<dbReference type="InterPro" id="IPR002156">
    <property type="entry name" value="RNaseH_domain"/>
</dbReference>
<dbReference type="Pfam" id="PF13456">
    <property type="entry name" value="RVT_3"/>
    <property type="match status" value="1"/>
</dbReference>
<evidence type="ECO:0000259" key="1">
    <source>
        <dbReference type="Pfam" id="PF13456"/>
    </source>
</evidence>
<reference evidence="2" key="3">
    <citation type="journal article" date="2017" name="Nature">
        <title>Genome sequence of the progenitor of the wheat D genome Aegilops tauschii.</title>
        <authorList>
            <person name="Luo M.C."/>
            <person name="Gu Y.Q."/>
            <person name="Puiu D."/>
            <person name="Wang H."/>
            <person name="Twardziok S.O."/>
            <person name="Deal K.R."/>
            <person name="Huo N."/>
            <person name="Zhu T."/>
            <person name="Wang L."/>
            <person name="Wang Y."/>
            <person name="McGuire P.E."/>
            <person name="Liu S."/>
            <person name="Long H."/>
            <person name="Ramasamy R.K."/>
            <person name="Rodriguez J.C."/>
            <person name="Van S.L."/>
            <person name="Yuan L."/>
            <person name="Wang Z."/>
            <person name="Xia Z."/>
            <person name="Xiao L."/>
            <person name="Anderson O.D."/>
            <person name="Ouyang S."/>
            <person name="Liang Y."/>
            <person name="Zimin A.V."/>
            <person name="Pertea G."/>
            <person name="Qi P."/>
            <person name="Bennetzen J.L."/>
            <person name="Dai X."/>
            <person name="Dawson M.W."/>
            <person name="Muller H.G."/>
            <person name="Kugler K."/>
            <person name="Rivarola-Duarte L."/>
            <person name="Spannagl M."/>
            <person name="Mayer K.F.X."/>
            <person name="Lu F.H."/>
            <person name="Bevan M.W."/>
            <person name="Leroy P."/>
            <person name="Li P."/>
            <person name="You F.M."/>
            <person name="Sun Q."/>
            <person name="Liu Z."/>
            <person name="Lyons E."/>
            <person name="Wicker T."/>
            <person name="Salzberg S.L."/>
            <person name="Devos K.M."/>
            <person name="Dvorak J."/>
        </authorList>
    </citation>
    <scope>NUCLEOTIDE SEQUENCE [LARGE SCALE GENOMIC DNA]</scope>
    <source>
        <strain evidence="2">cv. AL8/78</strain>
    </source>
</reference>
<name>A0A453IXJ7_AEGTS</name>
<proteinExistence type="predicted"/>
<evidence type="ECO:0000313" key="3">
    <source>
        <dbReference type="Proteomes" id="UP000015105"/>
    </source>
</evidence>
<reference evidence="2" key="5">
    <citation type="journal article" date="2021" name="G3 (Bethesda)">
        <title>Aegilops tauschii genome assembly Aet v5.0 features greater sequence contiguity and improved annotation.</title>
        <authorList>
            <person name="Wang L."/>
            <person name="Zhu T."/>
            <person name="Rodriguez J.C."/>
            <person name="Deal K.R."/>
            <person name="Dubcovsky J."/>
            <person name="McGuire P.E."/>
            <person name="Lux T."/>
            <person name="Spannagl M."/>
            <person name="Mayer K.F.X."/>
            <person name="Baldrich P."/>
            <person name="Meyers B.C."/>
            <person name="Huo N."/>
            <person name="Gu Y.Q."/>
            <person name="Zhou H."/>
            <person name="Devos K.M."/>
            <person name="Bennetzen J.L."/>
            <person name="Unver T."/>
            <person name="Budak H."/>
            <person name="Gulick P.J."/>
            <person name="Galiba G."/>
            <person name="Kalapos B."/>
            <person name="Nelson D.R."/>
            <person name="Li P."/>
            <person name="You F.M."/>
            <person name="Luo M.C."/>
            <person name="Dvorak J."/>
        </authorList>
    </citation>
    <scope>NUCLEOTIDE SEQUENCE [LARGE SCALE GENOMIC DNA]</scope>
    <source>
        <strain evidence="2">cv. AL8/78</strain>
    </source>
</reference>
<keyword evidence="3" id="KW-1185">Reference proteome</keyword>
<dbReference type="AlphaFoldDB" id="A0A453IXJ7"/>